<gene>
    <name evidence="1" type="ORF">GCM10023195_00340</name>
</gene>
<name>A0ABP8TC62_9ACTN</name>
<keyword evidence="2" id="KW-1185">Reference proteome</keyword>
<accession>A0ABP8TC62</accession>
<organism evidence="1 2">
    <name type="scientific">Actinoallomurus liliacearum</name>
    <dbReference type="NCBI Taxonomy" id="1080073"/>
    <lineage>
        <taxon>Bacteria</taxon>
        <taxon>Bacillati</taxon>
        <taxon>Actinomycetota</taxon>
        <taxon>Actinomycetes</taxon>
        <taxon>Streptosporangiales</taxon>
        <taxon>Thermomonosporaceae</taxon>
        <taxon>Actinoallomurus</taxon>
    </lineage>
</organism>
<proteinExistence type="predicted"/>
<comment type="caution">
    <text evidence="1">The sequence shown here is derived from an EMBL/GenBank/DDBJ whole genome shotgun (WGS) entry which is preliminary data.</text>
</comment>
<evidence type="ECO:0000313" key="2">
    <source>
        <dbReference type="Proteomes" id="UP001500212"/>
    </source>
</evidence>
<dbReference type="EMBL" id="BAABHJ010000001">
    <property type="protein sequence ID" value="GAA4600590.1"/>
    <property type="molecule type" value="Genomic_DNA"/>
</dbReference>
<evidence type="ECO:0000313" key="1">
    <source>
        <dbReference type="EMBL" id="GAA4600590.1"/>
    </source>
</evidence>
<reference evidence="2" key="1">
    <citation type="journal article" date="2019" name="Int. J. Syst. Evol. Microbiol.">
        <title>The Global Catalogue of Microorganisms (GCM) 10K type strain sequencing project: providing services to taxonomists for standard genome sequencing and annotation.</title>
        <authorList>
            <consortium name="The Broad Institute Genomics Platform"/>
            <consortium name="The Broad Institute Genome Sequencing Center for Infectious Disease"/>
            <person name="Wu L."/>
            <person name="Ma J."/>
        </authorList>
    </citation>
    <scope>NUCLEOTIDE SEQUENCE [LARGE SCALE GENOMIC DNA]</scope>
    <source>
        <strain evidence="2">JCM 17938</strain>
    </source>
</reference>
<sequence length="71" mass="7341">MRGGGVPAVRAIADGQAVGGVSAPAVASGDVEIQVGPQPAGFVSPVFMRRYISLTAEPCHIWINAIPRIEK</sequence>
<dbReference type="Proteomes" id="UP001500212">
    <property type="component" value="Unassembled WGS sequence"/>
</dbReference>
<protein>
    <submittedName>
        <fullName evidence="1">Uncharacterized protein</fullName>
    </submittedName>
</protein>